<feature type="region of interest" description="Disordered" evidence="1">
    <location>
        <begin position="1"/>
        <end position="23"/>
    </location>
</feature>
<dbReference type="InterPro" id="IPR001543">
    <property type="entry name" value="FliN-like_C"/>
</dbReference>
<organism evidence="3 4">
    <name type="scientific">Roseateles amylovorans</name>
    <dbReference type="NCBI Taxonomy" id="2978473"/>
    <lineage>
        <taxon>Bacteria</taxon>
        <taxon>Pseudomonadati</taxon>
        <taxon>Pseudomonadota</taxon>
        <taxon>Betaproteobacteria</taxon>
        <taxon>Burkholderiales</taxon>
        <taxon>Sphaerotilaceae</taxon>
        <taxon>Roseateles</taxon>
    </lineage>
</organism>
<dbReference type="Proteomes" id="UP001064933">
    <property type="component" value="Chromosome"/>
</dbReference>
<sequence length="319" mass="34585">MPSTVTGSRPVAMPSQAPSPRPAALDPRCLGRPVHLLPRVALRLQEALQRKLCLPWNRRYHARYDLHALSLQPLDRATREADTLDPDALRWLRTPGPAGLLACRIDRSLVLALLARRLGLGTDAPAAPDSPASPAPAKLPTATEDRLLQSLARQFCGLSLQLLAQAAQPDGTHDLQDLSPTDDLPSMQLGSLPDLGADAWEMRVLIRDAADPARDMPLRLALSGAYVQPLLRQLSAEAHRARPKPPAKPPLARRLTLSLQARLLEREMALGTVLDLQPGALIPIRLTDATVIVEGAALMRAAVAEHQGKLCLTSFEDLE</sequence>
<keyword evidence="3" id="KW-0966">Cell projection</keyword>
<name>A0ABY6AWD0_9BURK</name>
<accession>A0ABY6AWD0</accession>
<keyword evidence="3" id="KW-0282">Flagellum</keyword>
<dbReference type="SUPFAM" id="SSF101801">
    <property type="entry name" value="Surface presentation of antigens (SPOA)"/>
    <property type="match status" value="1"/>
</dbReference>
<evidence type="ECO:0000313" key="3">
    <source>
        <dbReference type="EMBL" id="UXH76905.1"/>
    </source>
</evidence>
<protein>
    <submittedName>
        <fullName evidence="3">FliM/FliN family flagellar motor C-terminal domain-containing protein</fullName>
    </submittedName>
</protein>
<dbReference type="EMBL" id="CP104562">
    <property type="protein sequence ID" value="UXH76905.1"/>
    <property type="molecule type" value="Genomic_DNA"/>
</dbReference>
<proteinExistence type="predicted"/>
<reference evidence="3" key="1">
    <citation type="submission" date="2022-10" db="EMBL/GenBank/DDBJ databases">
        <title>Characterization and whole genome sequencing of a new Roseateles species, isolated from fresh water.</title>
        <authorList>
            <person name="Guliayeva D.Y."/>
            <person name="Akhremchuk A.E."/>
            <person name="Sikolenko M.A."/>
            <person name="Valentovich L.N."/>
            <person name="Sidarenka A.V."/>
        </authorList>
    </citation>
    <scope>NUCLEOTIDE SEQUENCE</scope>
    <source>
        <strain evidence="3">BIM B-1768</strain>
    </source>
</reference>
<evidence type="ECO:0000259" key="2">
    <source>
        <dbReference type="Pfam" id="PF01052"/>
    </source>
</evidence>
<keyword evidence="3" id="KW-0969">Cilium</keyword>
<keyword evidence="4" id="KW-1185">Reference proteome</keyword>
<feature type="domain" description="Flagellar motor switch protein FliN-like C-terminal" evidence="2">
    <location>
        <begin position="255"/>
        <end position="312"/>
    </location>
</feature>
<evidence type="ECO:0000256" key="1">
    <source>
        <dbReference type="SAM" id="MobiDB-lite"/>
    </source>
</evidence>
<dbReference type="RefSeq" id="WP_261756647.1">
    <property type="nucleotide sequence ID" value="NZ_CP104562.2"/>
</dbReference>
<evidence type="ECO:0000313" key="4">
    <source>
        <dbReference type="Proteomes" id="UP001064933"/>
    </source>
</evidence>
<dbReference type="InterPro" id="IPR036429">
    <property type="entry name" value="SpoA-like_sf"/>
</dbReference>
<dbReference type="Pfam" id="PF01052">
    <property type="entry name" value="FliMN_C"/>
    <property type="match status" value="1"/>
</dbReference>
<gene>
    <name evidence="3" type="ORF">N4261_17975</name>
</gene>